<dbReference type="EMBL" id="BAAALF010000065">
    <property type="protein sequence ID" value="GAA1243799.1"/>
    <property type="molecule type" value="Genomic_DNA"/>
</dbReference>
<feature type="compositionally biased region" description="Low complexity" evidence="1">
    <location>
        <begin position="132"/>
        <end position="141"/>
    </location>
</feature>
<dbReference type="PANTHER" id="PTHR37318">
    <property type="entry name" value="BSL7504 PROTEIN"/>
    <property type="match status" value="1"/>
</dbReference>
<comment type="caution">
    <text evidence="3">The sequence shown here is derived from an EMBL/GenBank/DDBJ whole genome shotgun (WGS) entry which is preliminary data.</text>
</comment>
<reference evidence="4" key="1">
    <citation type="journal article" date="2019" name="Int. J. Syst. Evol. Microbiol.">
        <title>The Global Catalogue of Microorganisms (GCM) 10K type strain sequencing project: providing services to taxonomists for standard genome sequencing and annotation.</title>
        <authorList>
            <consortium name="The Broad Institute Genomics Platform"/>
            <consortium name="The Broad Institute Genome Sequencing Center for Infectious Disease"/>
            <person name="Wu L."/>
            <person name="Ma J."/>
        </authorList>
    </citation>
    <scope>NUCLEOTIDE SEQUENCE [LARGE SCALE GENOMIC DNA]</scope>
    <source>
        <strain evidence="4">JCM 13004</strain>
    </source>
</reference>
<dbReference type="SUPFAM" id="SSF46785">
    <property type="entry name" value="Winged helix' DNA-binding domain"/>
    <property type="match status" value="1"/>
</dbReference>
<feature type="region of interest" description="Disordered" evidence="1">
    <location>
        <begin position="100"/>
        <end position="141"/>
    </location>
</feature>
<dbReference type="PANTHER" id="PTHR37318:SF1">
    <property type="entry name" value="BSL7504 PROTEIN"/>
    <property type="match status" value="1"/>
</dbReference>
<dbReference type="InterPro" id="IPR036390">
    <property type="entry name" value="WH_DNA-bd_sf"/>
</dbReference>
<dbReference type="InterPro" id="IPR036388">
    <property type="entry name" value="WH-like_DNA-bd_sf"/>
</dbReference>
<feature type="compositionally biased region" description="Basic and acidic residues" evidence="1">
    <location>
        <begin position="114"/>
        <end position="129"/>
    </location>
</feature>
<sequence length="141" mass="15050">MTEHPTSSLDDVVHQRVRLGILAVSKEARRVEFTFLRSTLGLTAGNLSQHLAVLEKAGLVTIDKGYEGKRARTWIQLTKAGKKALHDEIATLKTLIHQLEGVEGTGGPAVPAGPERDERREGDERRDGEAGPGPAAAPAAG</sequence>
<evidence type="ECO:0000259" key="2">
    <source>
        <dbReference type="Pfam" id="PF13601"/>
    </source>
</evidence>
<accession>A0ABP4GZA6</accession>
<gene>
    <name evidence="3" type="ORF">GCM10009665_38290</name>
</gene>
<proteinExistence type="predicted"/>
<dbReference type="Gene3D" id="1.10.10.10">
    <property type="entry name" value="Winged helix-like DNA-binding domain superfamily/Winged helix DNA-binding domain"/>
    <property type="match status" value="1"/>
</dbReference>
<name>A0ABP4GZA6_9ACTN</name>
<dbReference type="InterPro" id="IPR027395">
    <property type="entry name" value="WH_DNA-bd_dom"/>
</dbReference>
<evidence type="ECO:0000313" key="3">
    <source>
        <dbReference type="EMBL" id="GAA1243799.1"/>
    </source>
</evidence>
<protein>
    <recommendedName>
        <fullName evidence="2">Winged helix DNA-binding domain-containing protein</fullName>
    </recommendedName>
</protein>
<evidence type="ECO:0000256" key="1">
    <source>
        <dbReference type="SAM" id="MobiDB-lite"/>
    </source>
</evidence>
<dbReference type="RefSeq" id="WP_344442948.1">
    <property type="nucleotide sequence ID" value="NZ_BAAALF010000065.1"/>
</dbReference>
<evidence type="ECO:0000313" key="4">
    <source>
        <dbReference type="Proteomes" id="UP001500037"/>
    </source>
</evidence>
<organism evidence="3 4">
    <name type="scientific">Kitasatospora nipponensis</name>
    <dbReference type="NCBI Taxonomy" id="258049"/>
    <lineage>
        <taxon>Bacteria</taxon>
        <taxon>Bacillati</taxon>
        <taxon>Actinomycetota</taxon>
        <taxon>Actinomycetes</taxon>
        <taxon>Kitasatosporales</taxon>
        <taxon>Streptomycetaceae</taxon>
        <taxon>Kitasatospora</taxon>
    </lineage>
</organism>
<keyword evidence="4" id="KW-1185">Reference proteome</keyword>
<dbReference type="Proteomes" id="UP001500037">
    <property type="component" value="Unassembled WGS sequence"/>
</dbReference>
<feature type="domain" description="Winged helix DNA-binding" evidence="2">
    <location>
        <begin position="17"/>
        <end position="96"/>
    </location>
</feature>
<dbReference type="Pfam" id="PF13601">
    <property type="entry name" value="HTH_34"/>
    <property type="match status" value="1"/>
</dbReference>